<accession>A0A4R5KI96</accession>
<evidence type="ECO:0000313" key="3">
    <source>
        <dbReference type="EMBL" id="TDF93970.1"/>
    </source>
</evidence>
<keyword evidence="4" id="KW-1185">Reference proteome</keyword>
<sequence length="225" mass="23258">MTQVKGHADWVAVAPRPVRLPGHPVKLADQPVKSAAHPVKRAAQDVWRRQFTWLAAKRSPKRPSLSRWNLVRRRKSRATPDLGAVTAEFAVTLPAVLLLLALLLAGSSAGITQLRLEEAAKAGARALARGDGNAAVEGIVRKLAGDAASTIVAEDGGWIVVTVSAKVAGPLGSLIPWKLSAVASAKVEMPQGAAGSMSRTGAGAVDFNGPGSVAGLQPLVKESAA</sequence>
<comment type="caution">
    <text evidence="3">The sequence shown here is derived from an EMBL/GenBank/DDBJ whole genome shotgun (WGS) entry which is preliminary data.</text>
</comment>
<evidence type="ECO:0000313" key="4">
    <source>
        <dbReference type="Proteomes" id="UP000295511"/>
    </source>
</evidence>
<dbReference type="OrthoDB" id="4948976at2"/>
<feature type="domain" description="TadE-like" evidence="2">
    <location>
        <begin position="83"/>
        <end position="125"/>
    </location>
</feature>
<dbReference type="Pfam" id="PF07811">
    <property type="entry name" value="TadE"/>
    <property type="match status" value="1"/>
</dbReference>
<gene>
    <name evidence="3" type="ORF">E1809_15095</name>
</gene>
<evidence type="ECO:0000256" key="1">
    <source>
        <dbReference type="SAM" id="Phobius"/>
    </source>
</evidence>
<keyword evidence="1" id="KW-0472">Membrane</keyword>
<dbReference type="InterPro" id="IPR012495">
    <property type="entry name" value="TadE-like_dom"/>
</dbReference>
<reference evidence="3 4" key="1">
    <citation type="submission" date="2019-03" db="EMBL/GenBank/DDBJ databases">
        <title>Whole genome sequence of Arthrobacter sp JH1-1.</title>
        <authorList>
            <person name="Trinh H.N."/>
        </authorList>
    </citation>
    <scope>NUCLEOTIDE SEQUENCE [LARGE SCALE GENOMIC DNA]</scope>
    <source>
        <strain evidence="3 4">JH1-1</strain>
    </source>
</reference>
<name>A0A4R5KI96_9MICC</name>
<dbReference type="NCBIfam" id="NF041390">
    <property type="entry name" value="TadE_Rv3655c"/>
    <property type="match status" value="1"/>
</dbReference>
<dbReference type="EMBL" id="SMRU01000017">
    <property type="protein sequence ID" value="TDF93970.1"/>
    <property type="molecule type" value="Genomic_DNA"/>
</dbReference>
<feature type="transmembrane region" description="Helical" evidence="1">
    <location>
        <begin position="82"/>
        <end position="105"/>
    </location>
</feature>
<keyword evidence="1" id="KW-0812">Transmembrane</keyword>
<protein>
    <recommendedName>
        <fullName evidence="2">TadE-like domain-containing protein</fullName>
    </recommendedName>
</protein>
<proteinExistence type="predicted"/>
<dbReference type="InterPro" id="IPR049790">
    <property type="entry name" value="Rv3655c/TadE"/>
</dbReference>
<dbReference type="AlphaFoldDB" id="A0A4R5KI96"/>
<keyword evidence="1" id="KW-1133">Transmembrane helix</keyword>
<dbReference type="Proteomes" id="UP000295511">
    <property type="component" value="Unassembled WGS sequence"/>
</dbReference>
<evidence type="ECO:0000259" key="2">
    <source>
        <dbReference type="Pfam" id="PF07811"/>
    </source>
</evidence>
<organism evidence="3 4">
    <name type="scientific">Arthrobacter terricola</name>
    <dbReference type="NCBI Taxonomy" id="2547396"/>
    <lineage>
        <taxon>Bacteria</taxon>
        <taxon>Bacillati</taxon>
        <taxon>Actinomycetota</taxon>
        <taxon>Actinomycetes</taxon>
        <taxon>Micrococcales</taxon>
        <taxon>Micrococcaceae</taxon>
        <taxon>Arthrobacter</taxon>
    </lineage>
</organism>